<dbReference type="SUPFAM" id="SSF56601">
    <property type="entry name" value="beta-lactamase/transpeptidase-like"/>
    <property type="match status" value="1"/>
</dbReference>
<dbReference type="Pfam" id="PF00768">
    <property type="entry name" value="Peptidase_S11"/>
    <property type="match status" value="1"/>
</dbReference>
<keyword evidence="2" id="KW-0732">Signal</keyword>
<name>A0A1J5TD21_9ZZZZ</name>
<dbReference type="GO" id="GO:0009002">
    <property type="term" value="F:serine-type D-Ala-D-Ala carboxypeptidase activity"/>
    <property type="evidence" value="ECO:0007669"/>
    <property type="project" value="UniProtKB-EC"/>
</dbReference>
<dbReference type="PANTHER" id="PTHR21581:SF6">
    <property type="entry name" value="TRAFFICKING PROTEIN PARTICLE COMPLEX SUBUNIT 12"/>
    <property type="match status" value="1"/>
</dbReference>
<evidence type="ECO:0000256" key="2">
    <source>
        <dbReference type="ARBA" id="ARBA00022729"/>
    </source>
</evidence>
<evidence type="ECO:0000256" key="6">
    <source>
        <dbReference type="ARBA" id="ARBA00023316"/>
    </source>
</evidence>
<keyword evidence="4" id="KW-0133">Cell shape</keyword>
<dbReference type="GO" id="GO:0008360">
    <property type="term" value="P:regulation of cell shape"/>
    <property type="evidence" value="ECO:0007669"/>
    <property type="project" value="UniProtKB-KW"/>
</dbReference>
<evidence type="ECO:0000259" key="8">
    <source>
        <dbReference type="Pfam" id="PF00768"/>
    </source>
</evidence>
<dbReference type="PRINTS" id="PR00725">
    <property type="entry name" value="DADACBPTASE1"/>
</dbReference>
<dbReference type="GO" id="GO:0009252">
    <property type="term" value="P:peptidoglycan biosynthetic process"/>
    <property type="evidence" value="ECO:0007669"/>
    <property type="project" value="UniProtKB-KW"/>
</dbReference>
<gene>
    <name evidence="9" type="primary">dacF_1</name>
    <name evidence="9" type="ORF">GALL_11580</name>
</gene>
<evidence type="ECO:0000256" key="1">
    <source>
        <dbReference type="ARBA" id="ARBA00007164"/>
    </source>
</evidence>
<proteinExistence type="inferred from homology"/>
<protein>
    <submittedName>
        <fullName evidence="9">D-alanyl-D-alanine carboxypeptidase DacF</fullName>
        <ecNumber evidence="9">3.4.16.4</ecNumber>
    </submittedName>
</protein>
<reference evidence="9" key="1">
    <citation type="submission" date="2016-10" db="EMBL/GenBank/DDBJ databases">
        <title>Sequence of Gallionella enrichment culture.</title>
        <authorList>
            <person name="Poehlein A."/>
            <person name="Muehling M."/>
            <person name="Daniel R."/>
        </authorList>
    </citation>
    <scope>NUCLEOTIDE SEQUENCE</scope>
</reference>
<keyword evidence="3 9" id="KW-0378">Hydrolase</keyword>
<keyword evidence="9" id="KW-0645">Protease</keyword>
<feature type="domain" description="Peptidase S11 D-alanyl-D-alanine carboxypeptidase A N-terminal" evidence="8">
    <location>
        <begin position="42"/>
        <end position="271"/>
    </location>
</feature>
<dbReference type="EC" id="3.4.16.4" evidence="9"/>
<dbReference type="Gene3D" id="3.40.710.10">
    <property type="entry name" value="DD-peptidase/beta-lactamase superfamily"/>
    <property type="match status" value="1"/>
</dbReference>
<organism evidence="9">
    <name type="scientific">mine drainage metagenome</name>
    <dbReference type="NCBI Taxonomy" id="410659"/>
    <lineage>
        <taxon>unclassified sequences</taxon>
        <taxon>metagenomes</taxon>
        <taxon>ecological metagenomes</taxon>
    </lineage>
</organism>
<evidence type="ECO:0000256" key="3">
    <source>
        <dbReference type="ARBA" id="ARBA00022801"/>
    </source>
</evidence>
<evidence type="ECO:0000256" key="7">
    <source>
        <dbReference type="SAM" id="MobiDB-lite"/>
    </source>
</evidence>
<keyword evidence="5" id="KW-0573">Peptidoglycan synthesis</keyword>
<dbReference type="GO" id="GO:0071555">
    <property type="term" value="P:cell wall organization"/>
    <property type="evidence" value="ECO:0007669"/>
    <property type="project" value="UniProtKB-KW"/>
</dbReference>
<dbReference type="InterPro" id="IPR018044">
    <property type="entry name" value="Peptidase_S11"/>
</dbReference>
<evidence type="ECO:0000256" key="4">
    <source>
        <dbReference type="ARBA" id="ARBA00022960"/>
    </source>
</evidence>
<keyword evidence="9" id="KW-0121">Carboxypeptidase</keyword>
<comment type="caution">
    <text evidence="9">The sequence shown here is derived from an EMBL/GenBank/DDBJ whole genome shotgun (WGS) entry which is preliminary data.</text>
</comment>
<sequence>MTFSRFFLPLTLTALAAFLIPDVSGAVRHRRRAEPATPREAFRGAIVIDAATGRTLIDENADVVSPPASMTKLMTFAVLQDLIRKGTISLQTPVHVTAADSRIGGTQVWLKEGEVFPVGDLLYAMLIQSANDAAYALANAAAGSTEAFVQLMNQKAQELGMTRTHFRSPHGLPPKDRRFADSDLTTPRDMAKLARYLVLNTDILKYTSIRIRDFGTPERAKAVVMVNHNHLLEHVQGVDGMKTGYTVGAGFCLTATALRNGHRIIVVVMGSPDYRTRDRHVIELMDRGFAMLPPGSPDFVANVPASAPSSDSPLAPAPLAKGDAGLSPAPLAPAGDSDSGPVIHLNIPGAQGGGN</sequence>
<evidence type="ECO:0000256" key="5">
    <source>
        <dbReference type="ARBA" id="ARBA00022984"/>
    </source>
</evidence>
<feature type="compositionally biased region" description="Low complexity" evidence="7">
    <location>
        <begin position="304"/>
        <end position="339"/>
    </location>
</feature>
<dbReference type="GO" id="GO:0006508">
    <property type="term" value="P:proteolysis"/>
    <property type="evidence" value="ECO:0007669"/>
    <property type="project" value="InterPro"/>
</dbReference>
<dbReference type="InterPro" id="IPR012338">
    <property type="entry name" value="Beta-lactam/transpept-like"/>
</dbReference>
<dbReference type="InterPro" id="IPR001967">
    <property type="entry name" value="Peptidase_S11_N"/>
</dbReference>
<evidence type="ECO:0000313" key="9">
    <source>
        <dbReference type="EMBL" id="OIR18817.1"/>
    </source>
</evidence>
<dbReference type="EMBL" id="MLJW01000002">
    <property type="protein sequence ID" value="OIR18817.1"/>
    <property type="molecule type" value="Genomic_DNA"/>
</dbReference>
<feature type="region of interest" description="Disordered" evidence="7">
    <location>
        <begin position="302"/>
        <end position="355"/>
    </location>
</feature>
<comment type="similarity">
    <text evidence="1">Belongs to the peptidase S11 family.</text>
</comment>
<accession>A0A1J5TD21</accession>
<dbReference type="PANTHER" id="PTHR21581">
    <property type="entry name" value="D-ALANYL-D-ALANINE CARBOXYPEPTIDASE"/>
    <property type="match status" value="1"/>
</dbReference>
<keyword evidence="6" id="KW-0961">Cell wall biogenesis/degradation</keyword>
<dbReference type="AlphaFoldDB" id="A0A1J5TD21"/>